<proteinExistence type="predicted"/>
<dbReference type="STRING" id="1157490.EL26_01725"/>
<reference evidence="1 2" key="1">
    <citation type="journal article" date="2013" name="Int. J. Syst. Evol. Microbiol.">
        <title>Tumebacillus flagellatus sp. nov., an alpha-amylase/pullulanase-producing bacterium isolated from cassava wastewater.</title>
        <authorList>
            <person name="Wang Q."/>
            <person name="Xie N."/>
            <person name="Qin Y."/>
            <person name="Shen N."/>
            <person name="Zhu J."/>
            <person name="Mi H."/>
            <person name="Huang R."/>
        </authorList>
    </citation>
    <scope>NUCLEOTIDE SEQUENCE [LARGE SCALE GENOMIC DNA]</scope>
    <source>
        <strain evidence="1 2">GST4</strain>
    </source>
</reference>
<evidence type="ECO:0000313" key="2">
    <source>
        <dbReference type="Proteomes" id="UP000027931"/>
    </source>
</evidence>
<name>A0A074LUY5_9BACL</name>
<protein>
    <recommendedName>
        <fullName evidence="3">Phage tail protein</fullName>
    </recommendedName>
</protein>
<dbReference type="InterPro" id="IPR008861">
    <property type="entry name" value="GpX-like"/>
</dbReference>
<keyword evidence="2" id="KW-1185">Reference proteome</keyword>
<dbReference type="RefSeq" id="WP_038083821.1">
    <property type="nucleotide sequence ID" value="NZ_JMIR01000002.1"/>
</dbReference>
<dbReference type="OrthoDB" id="2941457at2"/>
<dbReference type="EMBL" id="JMIR01000002">
    <property type="protein sequence ID" value="KEO84754.1"/>
    <property type="molecule type" value="Genomic_DNA"/>
</dbReference>
<sequence>MAKAYTSIQGDTWDSISYKLYGTEKHMTVLMEANPSIMSTVIFGAGVAITAPDVGQQTTTNLPPWKRG</sequence>
<organism evidence="1 2">
    <name type="scientific">Tumebacillus flagellatus</name>
    <dbReference type="NCBI Taxonomy" id="1157490"/>
    <lineage>
        <taxon>Bacteria</taxon>
        <taxon>Bacillati</taxon>
        <taxon>Bacillota</taxon>
        <taxon>Bacilli</taxon>
        <taxon>Bacillales</taxon>
        <taxon>Alicyclobacillaceae</taxon>
        <taxon>Tumebacillus</taxon>
    </lineage>
</organism>
<evidence type="ECO:0000313" key="1">
    <source>
        <dbReference type="EMBL" id="KEO84754.1"/>
    </source>
</evidence>
<dbReference type="Pfam" id="PF05489">
    <property type="entry name" value="Phage_tail_X"/>
    <property type="match status" value="1"/>
</dbReference>
<dbReference type="AlphaFoldDB" id="A0A074LUY5"/>
<gene>
    <name evidence="1" type="ORF">EL26_01725</name>
</gene>
<dbReference type="Proteomes" id="UP000027931">
    <property type="component" value="Unassembled WGS sequence"/>
</dbReference>
<dbReference type="eggNOG" id="COG5004">
    <property type="taxonomic scope" value="Bacteria"/>
</dbReference>
<comment type="caution">
    <text evidence="1">The sequence shown here is derived from an EMBL/GenBank/DDBJ whole genome shotgun (WGS) entry which is preliminary data.</text>
</comment>
<evidence type="ECO:0008006" key="3">
    <source>
        <dbReference type="Google" id="ProtNLM"/>
    </source>
</evidence>
<accession>A0A074LUY5</accession>